<keyword evidence="2" id="KW-1185">Reference proteome</keyword>
<reference evidence="2" key="1">
    <citation type="journal article" date="2019" name="Int. J. Syst. Evol. Microbiol.">
        <title>The Global Catalogue of Microorganisms (GCM) 10K type strain sequencing project: providing services to taxonomists for standard genome sequencing and annotation.</title>
        <authorList>
            <consortium name="The Broad Institute Genomics Platform"/>
            <consortium name="The Broad Institute Genome Sequencing Center for Infectious Disease"/>
            <person name="Wu L."/>
            <person name="Ma J."/>
        </authorList>
    </citation>
    <scope>NUCLEOTIDE SEQUENCE [LARGE SCALE GENOMIC DNA]</scope>
    <source>
        <strain evidence="2">KCTC 62192</strain>
    </source>
</reference>
<dbReference type="Proteomes" id="UP001595443">
    <property type="component" value="Unassembled WGS sequence"/>
</dbReference>
<comment type="caution">
    <text evidence="1">The sequence shown here is derived from an EMBL/GenBank/DDBJ whole genome shotgun (WGS) entry which is preliminary data.</text>
</comment>
<evidence type="ECO:0000313" key="1">
    <source>
        <dbReference type="EMBL" id="MFC2967969.1"/>
    </source>
</evidence>
<protein>
    <submittedName>
        <fullName evidence="1">Uncharacterized protein</fullName>
    </submittedName>
</protein>
<sequence>MRRLVPRTLRGRLILLIVAALAVAQAITLWLFIDQRALAVRSALSLEAADRAGNLVRLLEDAPPRWFPRSCVPPIRRWSSSRLRALRRSTT</sequence>
<dbReference type="EMBL" id="JBHRSK010000004">
    <property type="protein sequence ID" value="MFC2967969.1"/>
    <property type="molecule type" value="Genomic_DNA"/>
</dbReference>
<accession>A0ABV7AF37</accession>
<gene>
    <name evidence="1" type="ORF">ACFOES_07680</name>
</gene>
<evidence type="ECO:0000313" key="2">
    <source>
        <dbReference type="Proteomes" id="UP001595443"/>
    </source>
</evidence>
<proteinExistence type="predicted"/>
<name>A0ABV7AF37_9RHOB</name>
<organism evidence="1 2">
    <name type="scientific">Acidimangrovimonas pyrenivorans</name>
    <dbReference type="NCBI Taxonomy" id="2030798"/>
    <lineage>
        <taxon>Bacteria</taxon>
        <taxon>Pseudomonadati</taxon>
        <taxon>Pseudomonadota</taxon>
        <taxon>Alphaproteobacteria</taxon>
        <taxon>Rhodobacterales</taxon>
        <taxon>Paracoccaceae</taxon>
        <taxon>Acidimangrovimonas</taxon>
    </lineage>
</organism>
<dbReference type="RefSeq" id="WP_377832616.1">
    <property type="nucleotide sequence ID" value="NZ_JBHRSK010000004.1"/>
</dbReference>